<dbReference type="Pfam" id="PF14100">
    <property type="entry name" value="DUF6807"/>
    <property type="match status" value="1"/>
</dbReference>
<evidence type="ECO:0000313" key="2">
    <source>
        <dbReference type="Proteomes" id="UP001431776"/>
    </source>
</evidence>
<reference evidence="1" key="1">
    <citation type="submission" date="2023-05" db="EMBL/GenBank/DDBJ databases">
        <title>Anaerotaeda fermentans gen. nov., sp. nov., a novel anaerobic planctomycete of the new family within the order Sedimentisphaerales isolated from Taman Peninsula, Russia.</title>
        <authorList>
            <person name="Khomyakova M.A."/>
            <person name="Merkel A.Y."/>
            <person name="Slobodkin A.I."/>
        </authorList>
    </citation>
    <scope>NUCLEOTIDE SEQUENCE</scope>
    <source>
        <strain evidence="1">M17dextr</strain>
    </source>
</reference>
<gene>
    <name evidence="1" type="ORF">QJ522_17490</name>
</gene>
<name>A0AAW6TZA2_9BACT</name>
<proteinExistence type="predicted"/>
<dbReference type="RefSeq" id="WP_349246266.1">
    <property type="nucleotide sequence ID" value="NZ_JASCXX010000025.1"/>
</dbReference>
<dbReference type="InterPro" id="IPR029475">
    <property type="entry name" value="DUF6807"/>
</dbReference>
<dbReference type="Proteomes" id="UP001431776">
    <property type="component" value="Unassembled WGS sequence"/>
</dbReference>
<accession>A0AAW6TZA2</accession>
<keyword evidence="2" id="KW-1185">Reference proteome</keyword>
<protein>
    <submittedName>
        <fullName evidence="1">PmoA family protein</fullName>
    </submittedName>
</protein>
<evidence type="ECO:0000313" key="1">
    <source>
        <dbReference type="EMBL" id="MDI6450857.1"/>
    </source>
</evidence>
<dbReference type="EMBL" id="JASCXX010000025">
    <property type="protein sequence ID" value="MDI6450857.1"/>
    <property type="molecule type" value="Genomic_DNA"/>
</dbReference>
<comment type="caution">
    <text evidence="1">The sequence shown here is derived from an EMBL/GenBank/DDBJ whole genome shotgun (WGS) entry which is preliminary data.</text>
</comment>
<organism evidence="1 2">
    <name type="scientific">Anaerobaca lacustris</name>
    <dbReference type="NCBI Taxonomy" id="3044600"/>
    <lineage>
        <taxon>Bacteria</taxon>
        <taxon>Pseudomonadati</taxon>
        <taxon>Planctomycetota</taxon>
        <taxon>Phycisphaerae</taxon>
        <taxon>Sedimentisphaerales</taxon>
        <taxon>Anaerobacaceae</taxon>
        <taxon>Anaerobaca</taxon>
    </lineage>
</organism>
<dbReference type="AlphaFoldDB" id="A0AAW6TZA2"/>
<sequence length="318" mass="35066">MHIRLSVGRAVAAAIFLGGFGIAAVGQEVAEPKAVPRLQVVPQPYSQASFQRDGAEIARYHFGAGLERPFLYPIVGPSGRSLTRMGHPHDPESHSHHNSIWISHVDVGGVDFWSDRRLGAIRHKRIVEYVDEGETSAIVSENEWVAADGAVLLAETRRITVTLLDSNEWLLVLDLTLNAKDKAVTLGKTPFGMIGVRMAKTLGVHDGGGRIRNSEGGVNEKEVLWKQARWVDYSGAIAEGVLEGVTLLDHPDNPNHPSYFHVRNDGWMGASLTFDGPRQIEPNVPLRLRYGLYVHAGMKPPAEIDACWKRFVQMPPVR</sequence>